<dbReference type="EMBL" id="JABANM010001813">
    <property type="protein sequence ID" value="KAF4753651.1"/>
    <property type="molecule type" value="Genomic_DNA"/>
</dbReference>
<keyword evidence="1" id="KW-0732">Signal</keyword>
<evidence type="ECO:0000313" key="2">
    <source>
        <dbReference type="EMBL" id="KAF4753651.1"/>
    </source>
</evidence>
<feature type="chain" id="PRO_5029621566" evidence="1">
    <location>
        <begin position="19"/>
        <end position="99"/>
    </location>
</feature>
<feature type="signal peptide" evidence="1">
    <location>
        <begin position="1"/>
        <end position="18"/>
    </location>
</feature>
<evidence type="ECO:0000313" key="3">
    <source>
        <dbReference type="Proteomes" id="UP000574390"/>
    </source>
</evidence>
<reference evidence="2 3" key="1">
    <citation type="submission" date="2020-04" db="EMBL/GenBank/DDBJ databases">
        <title>Perkinsus olseni comparative genomics.</title>
        <authorList>
            <person name="Bogema D.R."/>
        </authorList>
    </citation>
    <scope>NUCLEOTIDE SEQUENCE [LARGE SCALE GENOMIC DNA]</scope>
    <source>
        <strain evidence="2">ATCC PRA-205</strain>
    </source>
</reference>
<organism evidence="2 3">
    <name type="scientific">Perkinsus olseni</name>
    <name type="common">Perkinsus atlanticus</name>
    <dbReference type="NCBI Taxonomy" id="32597"/>
    <lineage>
        <taxon>Eukaryota</taxon>
        <taxon>Sar</taxon>
        <taxon>Alveolata</taxon>
        <taxon>Perkinsozoa</taxon>
        <taxon>Perkinsea</taxon>
        <taxon>Perkinsida</taxon>
        <taxon>Perkinsidae</taxon>
        <taxon>Perkinsus</taxon>
    </lineage>
</organism>
<comment type="caution">
    <text evidence="2">The sequence shown here is derived from an EMBL/GenBank/DDBJ whole genome shotgun (WGS) entry which is preliminary data.</text>
</comment>
<dbReference type="Gene3D" id="2.10.70.60">
    <property type="entry name" value="Phospholipase B-like, domain 1"/>
    <property type="match status" value="1"/>
</dbReference>
<protein>
    <submittedName>
        <fullName evidence="2">Phospholipase B domain containing</fullName>
    </submittedName>
</protein>
<gene>
    <name evidence="2" type="primary">PLBD1_4</name>
    <name evidence="2" type="ORF">FOZ62_011712</name>
</gene>
<dbReference type="AlphaFoldDB" id="A0A7J6U9X9"/>
<sequence>MLSLLFFAHCLLIQLSTGYDDVKPFETHSISVYVPGAMSNGNSAQLGVHYKKGVQDDSAAAKGYFEDSLLSRGWGVLEICKSPDSRQGGCHLCDPLAAR</sequence>
<dbReference type="Proteomes" id="UP000574390">
    <property type="component" value="Unassembled WGS sequence"/>
</dbReference>
<evidence type="ECO:0000256" key="1">
    <source>
        <dbReference type="SAM" id="SignalP"/>
    </source>
</evidence>
<accession>A0A7J6U9X9</accession>
<dbReference type="InterPro" id="IPR043040">
    <property type="entry name" value="PLipase_B-like_dom1"/>
</dbReference>
<name>A0A7J6U9X9_PEROL</name>
<proteinExistence type="predicted"/>